<gene>
    <name evidence="1" type="ORF">Rhe02_52610</name>
</gene>
<accession>A0A8J3VHA0</accession>
<protein>
    <submittedName>
        <fullName evidence="1">Uncharacterized protein</fullName>
    </submittedName>
</protein>
<proteinExistence type="predicted"/>
<sequence>MLFAAVAPAHAATALASGVPVTSNTSSAAYTITTAQPYWSVVGVKPPSTADYDLVVDPGARSAAGGSTVDFVAVDTNVCAGLQRTATVNRWSGSGSYTVEFADQHEILTADSLPFPNTNPRIATLFGPGVGPATHFIGIVDIWLRAGAVVELYAAQVGGNPGNVYVMAPNQSACVRTPGQALVHGTVNQGSGHALTLRFTPTITGWYGVVQTSFGPNPQTGYSSLRIGQAP</sequence>
<organism evidence="1 2">
    <name type="scientific">Rhizocola hellebori</name>
    <dbReference type="NCBI Taxonomy" id="1392758"/>
    <lineage>
        <taxon>Bacteria</taxon>
        <taxon>Bacillati</taxon>
        <taxon>Actinomycetota</taxon>
        <taxon>Actinomycetes</taxon>
        <taxon>Micromonosporales</taxon>
        <taxon>Micromonosporaceae</taxon>
        <taxon>Rhizocola</taxon>
    </lineage>
</organism>
<evidence type="ECO:0000313" key="1">
    <source>
        <dbReference type="EMBL" id="GIH07194.1"/>
    </source>
</evidence>
<dbReference type="AlphaFoldDB" id="A0A8J3VHA0"/>
<comment type="caution">
    <text evidence="1">The sequence shown here is derived from an EMBL/GenBank/DDBJ whole genome shotgun (WGS) entry which is preliminary data.</text>
</comment>
<evidence type="ECO:0000313" key="2">
    <source>
        <dbReference type="Proteomes" id="UP000612899"/>
    </source>
</evidence>
<keyword evidence="2" id="KW-1185">Reference proteome</keyword>
<dbReference type="Proteomes" id="UP000612899">
    <property type="component" value="Unassembled WGS sequence"/>
</dbReference>
<reference evidence="1" key="1">
    <citation type="submission" date="2021-01" db="EMBL/GenBank/DDBJ databases">
        <title>Whole genome shotgun sequence of Rhizocola hellebori NBRC 109834.</title>
        <authorList>
            <person name="Komaki H."/>
            <person name="Tamura T."/>
        </authorList>
    </citation>
    <scope>NUCLEOTIDE SEQUENCE</scope>
    <source>
        <strain evidence="1">NBRC 109834</strain>
    </source>
</reference>
<dbReference type="EMBL" id="BONY01000034">
    <property type="protein sequence ID" value="GIH07194.1"/>
    <property type="molecule type" value="Genomic_DNA"/>
</dbReference>
<name>A0A8J3VHA0_9ACTN</name>